<keyword evidence="1" id="KW-0812">Transmembrane</keyword>
<gene>
    <name evidence="3" type="primary">pilV</name>
    <name evidence="3" type="ORF">OSH00_11575</name>
</gene>
<dbReference type="EMBL" id="JAPKMY010000005">
    <property type="protein sequence ID" value="MCX5468380.1"/>
    <property type="molecule type" value="Genomic_DNA"/>
</dbReference>
<dbReference type="Pfam" id="PF07963">
    <property type="entry name" value="N_methyl"/>
    <property type="match status" value="1"/>
</dbReference>
<evidence type="ECO:0000313" key="3">
    <source>
        <dbReference type="EMBL" id="MCX5468380.1"/>
    </source>
</evidence>
<dbReference type="NCBIfam" id="TIGR02523">
    <property type="entry name" value="type_IV_pilV"/>
    <property type="match status" value="1"/>
</dbReference>
<sequence length="178" mass="19200">MKNQWGVGLVEVLVALVLLAIGVLGFTALQLRAVDATGEALTRSQAMLILRGLTESMRVNPDGQSDYPAAVQKYMNLDSRPNGIKGECFDFGNSSFLECTSTEMAHADAYVAVKEAARNGIRMTMTDCPGIGATIKRQCLFAAWGDTASKLKANDYSACMGSDGIYKFTAQCLMMEAY</sequence>
<organism evidence="3 4">
    <name type="scientific">Acinetobacter nematophilus</name>
    <dbReference type="NCBI Taxonomy" id="2994642"/>
    <lineage>
        <taxon>Bacteria</taxon>
        <taxon>Pseudomonadati</taxon>
        <taxon>Pseudomonadota</taxon>
        <taxon>Gammaproteobacteria</taxon>
        <taxon>Moraxellales</taxon>
        <taxon>Moraxellaceae</taxon>
        <taxon>Acinetobacter</taxon>
    </lineage>
</organism>
<evidence type="ECO:0000256" key="1">
    <source>
        <dbReference type="SAM" id="Phobius"/>
    </source>
</evidence>
<accession>A0A9X3DUR4</accession>
<keyword evidence="4" id="KW-1185">Reference proteome</keyword>
<feature type="domain" description="Type IV pilin Tt1218-like" evidence="2">
    <location>
        <begin position="28"/>
        <end position="109"/>
    </location>
</feature>
<dbReference type="Pfam" id="PF22150">
    <property type="entry name" value="Tt1218-like"/>
    <property type="match status" value="1"/>
</dbReference>
<dbReference type="InterPro" id="IPR012902">
    <property type="entry name" value="N_methyl_site"/>
</dbReference>
<evidence type="ECO:0000259" key="2">
    <source>
        <dbReference type="Pfam" id="PF22150"/>
    </source>
</evidence>
<dbReference type="Proteomes" id="UP001146019">
    <property type="component" value="Unassembled WGS sequence"/>
</dbReference>
<dbReference type="RefSeq" id="WP_266130550.1">
    <property type="nucleotide sequence ID" value="NZ_JAPKMY010000005.1"/>
</dbReference>
<dbReference type="InterPro" id="IPR013362">
    <property type="entry name" value="Pilus_4_PilV"/>
</dbReference>
<feature type="transmembrane region" description="Helical" evidence="1">
    <location>
        <begin position="6"/>
        <end position="29"/>
    </location>
</feature>
<dbReference type="InterPro" id="IPR054402">
    <property type="entry name" value="Tt1218-like_dom"/>
</dbReference>
<protein>
    <submittedName>
        <fullName evidence="3">Type IV pilus modification protein PilV</fullName>
    </submittedName>
</protein>
<name>A0A9X3DUR4_9GAMM</name>
<reference evidence="3" key="1">
    <citation type="submission" date="2022-11" db="EMBL/GenBank/DDBJ databases">
        <title>Biodiversity and phylogenetic relationships of bacteria.</title>
        <authorList>
            <person name="Machado R.A.R."/>
            <person name="Bhat A."/>
            <person name="Loulou A."/>
            <person name="Kallel S."/>
        </authorList>
    </citation>
    <scope>NUCLEOTIDE SEQUENCE</scope>
    <source>
        <strain evidence="3">A-IN1</strain>
    </source>
</reference>
<evidence type="ECO:0000313" key="4">
    <source>
        <dbReference type="Proteomes" id="UP001146019"/>
    </source>
</evidence>
<comment type="caution">
    <text evidence="3">The sequence shown here is derived from an EMBL/GenBank/DDBJ whole genome shotgun (WGS) entry which is preliminary data.</text>
</comment>
<keyword evidence="1" id="KW-0472">Membrane</keyword>
<dbReference type="AlphaFoldDB" id="A0A9X3DUR4"/>
<proteinExistence type="predicted"/>
<keyword evidence="1" id="KW-1133">Transmembrane helix</keyword>